<gene>
    <name evidence="8" type="ORF">LUZ63_015204</name>
</gene>
<keyword evidence="4" id="KW-1133">Transmembrane helix</keyword>
<accession>A0A9Q0HM73</accession>
<keyword evidence="6" id="KW-0472">Membrane</keyword>
<keyword evidence="5" id="KW-0175">Coiled coil</keyword>
<sequence>MVADKIIDHSETTQIDPVDDTSARTNSKKKRITFYFVKYHPYEDPEITCKIKEACREIQKKTEGIEYCKKELKRYEEEEKRTTYKLRYWEGCHKGSISSIHLKRECLFHVRNAMDKSSTDYRVAMQSPEVKKLANHIGGLKHRVQKEKLTLKEEKQLIKQMDQLKAEKDEVVAVVSVNNKKRQNQIVNQFLAPLYNYKKVPMEKWPQYITEEIDRMKAHQLNSRKQMRYYEHYFEDIKNHITKVQQKINTAISERNQTDKMLHKSKELAAKLNACHHENNGLRDSAKNLAAAKDIAALDELSNIEIEKFFLQWNANEAVRNDYIRRVLLSLDCRGLSEDGRIGNPDEGFSTVRESSVPWPRAVCK</sequence>
<protein>
    <submittedName>
        <fullName evidence="8">Uncharacterized protein</fullName>
    </submittedName>
</protein>
<dbReference type="PANTHER" id="PTHR32219">
    <property type="entry name" value="RNA-BINDING PROTEIN YLMH-RELATED"/>
    <property type="match status" value="1"/>
</dbReference>
<comment type="caution">
    <text evidence="8">The sequence shown here is derived from an EMBL/GenBank/DDBJ whole genome shotgun (WGS) entry which is preliminary data.</text>
</comment>
<evidence type="ECO:0000256" key="4">
    <source>
        <dbReference type="ARBA" id="ARBA00022989"/>
    </source>
</evidence>
<proteinExistence type="inferred from homology"/>
<dbReference type="EMBL" id="JAMQYH010000004">
    <property type="protein sequence ID" value="KAJ1691049.1"/>
    <property type="molecule type" value="Genomic_DNA"/>
</dbReference>
<keyword evidence="9" id="KW-1185">Reference proteome</keyword>
<evidence type="ECO:0000256" key="7">
    <source>
        <dbReference type="ARBA" id="ARBA00038080"/>
    </source>
</evidence>
<evidence type="ECO:0000256" key="3">
    <source>
        <dbReference type="ARBA" id="ARBA00022692"/>
    </source>
</evidence>
<name>A0A9Q0HM73_9POAL</name>
<evidence type="ECO:0000256" key="6">
    <source>
        <dbReference type="ARBA" id="ARBA00023136"/>
    </source>
</evidence>
<dbReference type="OrthoDB" id="656882at2759"/>
<dbReference type="InterPro" id="IPR055282">
    <property type="entry name" value="PPI1-4"/>
</dbReference>
<organism evidence="8 9">
    <name type="scientific">Rhynchospora breviuscula</name>
    <dbReference type="NCBI Taxonomy" id="2022672"/>
    <lineage>
        <taxon>Eukaryota</taxon>
        <taxon>Viridiplantae</taxon>
        <taxon>Streptophyta</taxon>
        <taxon>Embryophyta</taxon>
        <taxon>Tracheophyta</taxon>
        <taxon>Spermatophyta</taxon>
        <taxon>Magnoliopsida</taxon>
        <taxon>Liliopsida</taxon>
        <taxon>Poales</taxon>
        <taxon>Cyperaceae</taxon>
        <taxon>Cyperoideae</taxon>
        <taxon>Rhynchosporeae</taxon>
        <taxon>Rhynchospora</taxon>
    </lineage>
</organism>
<evidence type="ECO:0000256" key="2">
    <source>
        <dbReference type="ARBA" id="ARBA00022475"/>
    </source>
</evidence>
<dbReference type="PANTHER" id="PTHR32219:SF24">
    <property type="entry name" value="PROTON PUMP-INTERACTOR"/>
    <property type="match status" value="1"/>
</dbReference>
<evidence type="ECO:0000313" key="9">
    <source>
        <dbReference type="Proteomes" id="UP001151287"/>
    </source>
</evidence>
<reference evidence="8" key="1">
    <citation type="journal article" date="2022" name="Cell">
        <title>Repeat-based holocentromeres influence genome architecture and karyotype evolution.</title>
        <authorList>
            <person name="Hofstatter P.G."/>
            <person name="Thangavel G."/>
            <person name="Lux T."/>
            <person name="Neumann P."/>
            <person name="Vondrak T."/>
            <person name="Novak P."/>
            <person name="Zhang M."/>
            <person name="Costa L."/>
            <person name="Castellani M."/>
            <person name="Scott A."/>
            <person name="Toegelov H."/>
            <person name="Fuchs J."/>
            <person name="Mata-Sucre Y."/>
            <person name="Dias Y."/>
            <person name="Vanzela A.L.L."/>
            <person name="Huettel B."/>
            <person name="Almeida C.C.S."/>
            <person name="Simkova H."/>
            <person name="Souza G."/>
            <person name="Pedrosa-Harand A."/>
            <person name="Macas J."/>
            <person name="Mayer K.F.X."/>
            <person name="Houben A."/>
            <person name="Marques A."/>
        </authorList>
    </citation>
    <scope>NUCLEOTIDE SEQUENCE</scope>
    <source>
        <strain evidence="8">RhyBre1mFocal</strain>
    </source>
</reference>
<keyword evidence="2" id="KW-1003">Cell membrane</keyword>
<comment type="similarity">
    <text evidence="7">Belongs to the plant Proton pump-interactor protein family.</text>
</comment>
<dbReference type="GO" id="GO:0005886">
    <property type="term" value="C:plasma membrane"/>
    <property type="evidence" value="ECO:0007669"/>
    <property type="project" value="UniProtKB-SubCell"/>
</dbReference>
<evidence type="ECO:0000256" key="1">
    <source>
        <dbReference type="ARBA" id="ARBA00004162"/>
    </source>
</evidence>
<keyword evidence="3" id="KW-0812">Transmembrane</keyword>
<dbReference type="AlphaFoldDB" id="A0A9Q0HM73"/>
<evidence type="ECO:0000256" key="5">
    <source>
        <dbReference type="ARBA" id="ARBA00023054"/>
    </source>
</evidence>
<evidence type="ECO:0000313" key="8">
    <source>
        <dbReference type="EMBL" id="KAJ1691049.1"/>
    </source>
</evidence>
<comment type="subcellular location">
    <subcellularLocation>
        <location evidence="1">Cell membrane</location>
        <topology evidence="1">Single-pass membrane protein</topology>
    </subcellularLocation>
</comment>
<dbReference type="Proteomes" id="UP001151287">
    <property type="component" value="Unassembled WGS sequence"/>
</dbReference>